<dbReference type="Pfam" id="PF00294">
    <property type="entry name" value="PfkB"/>
    <property type="match status" value="1"/>
</dbReference>
<dbReference type="SUPFAM" id="SSF53613">
    <property type="entry name" value="Ribokinase-like"/>
    <property type="match status" value="1"/>
</dbReference>
<dbReference type="PANTHER" id="PTHR42774:SF3">
    <property type="entry name" value="KETOHEXOKINASE"/>
    <property type="match status" value="1"/>
</dbReference>
<sequence length="303" mass="34175">MGKILVVGLCCLDVVNYVQKFPKEDSDTRVFEMETVLGGNAANNCTVLGQFDAEATVLCAALPNNDPMLEKLISEYHLNVIRINREKNRVPISTCIVNLSNGTRTILHFRGDIGEITAKEFEEKFTDLSEYSWIHFEGRNFDELDKIIEYCKAKIDKNRCKISVELEKIRDFDWYTKIIPLADVIFISKDFSRNLGFNSMNEAINGFVERFRLQQTTVIVPWGEEGASARIASSPSIFFEPAFKPEKLVDTLGAGDSFIGSALYFLNNRNSLQNVLKNAVKVAGTKCGQRGLRNLSLDIIHDQ</sequence>
<organism evidence="4 6">
    <name type="scientific">Bursaphelenchus xylophilus</name>
    <name type="common">Pinewood nematode worm</name>
    <name type="synonym">Aphelenchoides xylophilus</name>
    <dbReference type="NCBI Taxonomy" id="6326"/>
    <lineage>
        <taxon>Eukaryota</taxon>
        <taxon>Metazoa</taxon>
        <taxon>Ecdysozoa</taxon>
        <taxon>Nematoda</taxon>
        <taxon>Chromadorea</taxon>
        <taxon>Rhabditida</taxon>
        <taxon>Tylenchina</taxon>
        <taxon>Tylenchomorpha</taxon>
        <taxon>Aphelenchoidea</taxon>
        <taxon>Aphelenchoididae</taxon>
        <taxon>Bursaphelenchus</taxon>
    </lineage>
</organism>
<dbReference type="EMBL" id="CAJFCV020000001">
    <property type="protein sequence ID" value="CAG9079296.1"/>
    <property type="molecule type" value="Genomic_DNA"/>
</dbReference>
<dbReference type="Proteomes" id="UP000095284">
    <property type="component" value="Unplaced"/>
</dbReference>
<dbReference type="eggNOG" id="KOG2947">
    <property type="taxonomic scope" value="Eukaryota"/>
</dbReference>
<evidence type="ECO:0000259" key="1">
    <source>
        <dbReference type="Pfam" id="PF00294"/>
    </source>
</evidence>
<dbReference type="InterPro" id="IPR052562">
    <property type="entry name" value="Ketohexokinase-related"/>
</dbReference>
<name>A0A1I7SAK0_BURXY</name>
<evidence type="ECO:0000313" key="4">
    <source>
        <dbReference type="Proteomes" id="UP000095284"/>
    </source>
</evidence>
<dbReference type="OrthoDB" id="204058at2759"/>
<dbReference type="InterPro" id="IPR029056">
    <property type="entry name" value="Ribokinase-like"/>
</dbReference>
<dbReference type="Proteomes" id="UP000582659">
    <property type="component" value="Unassembled WGS sequence"/>
</dbReference>
<dbReference type="Gene3D" id="3.40.1190.20">
    <property type="match status" value="1"/>
</dbReference>
<reference evidence="6" key="1">
    <citation type="submission" date="2016-11" db="UniProtKB">
        <authorList>
            <consortium name="WormBaseParasite"/>
        </authorList>
    </citation>
    <scope>IDENTIFICATION</scope>
</reference>
<gene>
    <name evidence="2" type="ORF">BXYJ_LOCUS107</name>
</gene>
<dbReference type="InterPro" id="IPR011611">
    <property type="entry name" value="PfkB_dom"/>
</dbReference>
<dbReference type="SMR" id="A0A1I7SAK0"/>
<evidence type="ECO:0000313" key="5">
    <source>
        <dbReference type="Proteomes" id="UP000659654"/>
    </source>
</evidence>
<accession>A0A1I7SAK0</accession>
<dbReference type="WBParaSite" id="BXY_1004700.1">
    <property type="protein sequence ID" value="BXY_1004700.1"/>
    <property type="gene ID" value="BXY_1004700"/>
</dbReference>
<dbReference type="GO" id="GO:0006796">
    <property type="term" value="P:phosphate-containing compound metabolic process"/>
    <property type="evidence" value="ECO:0007669"/>
    <property type="project" value="UniProtKB-ARBA"/>
</dbReference>
<feature type="domain" description="Carbohydrate kinase PfkB" evidence="1">
    <location>
        <begin position="2"/>
        <end position="294"/>
    </location>
</feature>
<evidence type="ECO:0000313" key="3">
    <source>
        <dbReference type="EMBL" id="CAG9079296.1"/>
    </source>
</evidence>
<dbReference type="Proteomes" id="UP000659654">
    <property type="component" value="Unassembled WGS sequence"/>
</dbReference>
<dbReference type="PANTHER" id="PTHR42774">
    <property type="entry name" value="PHOSPHOTRANSFERASE SYSTEM TRANSPORT PROTEIN"/>
    <property type="match status" value="1"/>
</dbReference>
<evidence type="ECO:0000313" key="6">
    <source>
        <dbReference type="WBParaSite" id="BXY_1004700.1"/>
    </source>
</evidence>
<evidence type="ECO:0000313" key="2">
    <source>
        <dbReference type="EMBL" id="CAD5207802.1"/>
    </source>
</evidence>
<reference evidence="3" key="2">
    <citation type="submission" date="2020-08" db="EMBL/GenBank/DDBJ databases">
        <authorList>
            <person name="Kikuchi T."/>
        </authorList>
    </citation>
    <scope>NUCLEOTIDE SEQUENCE</scope>
    <source>
        <strain evidence="2">Ka4C1</strain>
    </source>
</reference>
<protein>
    <submittedName>
        <fullName evidence="2">(pine wood nematode) hypothetical protein</fullName>
    </submittedName>
    <submittedName>
        <fullName evidence="6">PfkB domain-containing protein</fullName>
    </submittedName>
</protein>
<proteinExistence type="predicted"/>
<keyword evidence="5" id="KW-1185">Reference proteome</keyword>
<dbReference type="EMBL" id="CAJFDI010000001">
    <property type="protein sequence ID" value="CAD5207802.1"/>
    <property type="molecule type" value="Genomic_DNA"/>
</dbReference>
<dbReference type="AlphaFoldDB" id="A0A1I7SAK0"/>